<proteinExistence type="predicted"/>
<evidence type="ECO:0000313" key="2">
    <source>
        <dbReference type="Proteomes" id="UP001501563"/>
    </source>
</evidence>
<dbReference type="RefSeq" id="WP_345553810.1">
    <property type="nucleotide sequence ID" value="NZ_BAAAZA010000041.1"/>
</dbReference>
<comment type="caution">
    <text evidence="1">The sequence shown here is derived from an EMBL/GenBank/DDBJ whole genome shotgun (WGS) entry which is preliminary data.</text>
</comment>
<organism evidence="1 2">
    <name type="scientific">Streptomyces lannensis</name>
    <dbReference type="NCBI Taxonomy" id="766498"/>
    <lineage>
        <taxon>Bacteria</taxon>
        <taxon>Bacillati</taxon>
        <taxon>Actinomycetota</taxon>
        <taxon>Actinomycetes</taxon>
        <taxon>Kitasatosporales</taxon>
        <taxon>Streptomycetaceae</taxon>
        <taxon>Streptomyces</taxon>
    </lineage>
</organism>
<name>A0ABP7LEY2_9ACTN</name>
<accession>A0ABP7LEY2</accession>
<sequence length="132" mass="13508">MFQAAVVPVGGQSGDVPVGDAQSIASMRSAGQFLPALVVGDGACNGDVPGRVLVAGLPAGFVDFGWADLVRLPWWRDRAARVITAKAKGTDVEEDLDAGEALEAGVDDVVACGGRVMLPATSPGVSPHDVRR</sequence>
<dbReference type="Proteomes" id="UP001501563">
    <property type="component" value="Unassembled WGS sequence"/>
</dbReference>
<keyword evidence="2" id="KW-1185">Reference proteome</keyword>
<evidence type="ECO:0000313" key="1">
    <source>
        <dbReference type="EMBL" id="GAA3899025.1"/>
    </source>
</evidence>
<reference evidence="2" key="1">
    <citation type="journal article" date="2019" name="Int. J. Syst. Evol. Microbiol.">
        <title>The Global Catalogue of Microorganisms (GCM) 10K type strain sequencing project: providing services to taxonomists for standard genome sequencing and annotation.</title>
        <authorList>
            <consortium name="The Broad Institute Genomics Platform"/>
            <consortium name="The Broad Institute Genome Sequencing Center for Infectious Disease"/>
            <person name="Wu L."/>
            <person name="Ma J."/>
        </authorList>
    </citation>
    <scope>NUCLEOTIDE SEQUENCE [LARGE SCALE GENOMIC DNA]</scope>
    <source>
        <strain evidence="2">JCM 16578</strain>
    </source>
</reference>
<dbReference type="EMBL" id="BAAAZA010000041">
    <property type="protein sequence ID" value="GAA3899025.1"/>
    <property type="molecule type" value="Genomic_DNA"/>
</dbReference>
<protein>
    <submittedName>
        <fullName evidence="1">Uncharacterized protein</fullName>
    </submittedName>
</protein>
<gene>
    <name evidence="1" type="ORF">GCM10022207_79480</name>
</gene>